<dbReference type="Pfam" id="PF13676">
    <property type="entry name" value="TIR_2"/>
    <property type="match status" value="1"/>
</dbReference>
<dbReference type="RefSeq" id="WP_131410994.1">
    <property type="nucleotide sequence ID" value="NZ_SJTG01000003.1"/>
</dbReference>
<dbReference type="InterPro" id="IPR000157">
    <property type="entry name" value="TIR_dom"/>
</dbReference>
<evidence type="ECO:0000313" key="4">
    <source>
        <dbReference type="Proteomes" id="UP000291822"/>
    </source>
</evidence>
<sequence length="743" mass="81332">MTQASAVPVFRYRAFISYSHQDKSWADWLHKALETYRLPSRLVGTQTAAGTIPRRLAPIFRDREELASATDLGSKVNEALEQSANLIVICSPRSASSRWVEQEVLSFKRMGRSEHIFCLIVDGEPHAAECPGREEEECLAPALRFRVDADGQLGTERTEPIAADAREGKDGRGKAKLKLIAGMLDIGFDSLRQRELQRRNRRLTAITALALFVTAVTTTLAIAAMFARHAAVVARVDAEVARNDAERRQKQAEDLVGFMLGDLYDKLHQVERLDIMESVNDKAMSYFASLPTKDVTDQALAQRAKALEKIGSVRQDQGHLPEAMAAYQAASILSARLAREAPTDMARQLQYARALAFIGTTHWFQGQLDAAQHSFDEARDVLLRAQPHAPHDLVLKFELEMLDNNLGHVLEAHGRLDEARAPYQSALELSRQLVAADPRRPEWAVELGGAHNNLGKLALLHGDLGTAIAEYSADDAIEAELAARDPKDISQRDAMLTVRAILGRTLALAGADELGMRHLQQAVDLAAGLVRDNPHNSSFQEDFAHYAQQLARLKRLNGDQAGARALIESSLSTLTALVGESPTDIGLQRELAEARTEQAAQALADGRLALARSQLLAALGTLDRLLEHQPHDRANLLATMAAQLLLARISTDPNTARQLRRAMVAEAQAQPSGQGDPRLVALQVEALLALGARADAQPLIQQLWSSGYRDAGLLAVLNRERIAYPVNAAFQKQLLAANGSGRH</sequence>
<feature type="domain" description="TIR" evidence="2">
    <location>
        <begin position="15"/>
        <end position="123"/>
    </location>
</feature>
<keyword evidence="1" id="KW-0812">Transmembrane</keyword>
<gene>
    <name evidence="3" type="ORF">EZM97_22485</name>
</gene>
<protein>
    <submittedName>
        <fullName evidence="3">TIR domain-containing protein</fullName>
    </submittedName>
</protein>
<dbReference type="InterPro" id="IPR019734">
    <property type="entry name" value="TPR_rpt"/>
</dbReference>
<dbReference type="AlphaFoldDB" id="A0A4R0YR12"/>
<evidence type="ECO:0000256" key="1">
    <source>
        <dbReference type="SAM" id="Phobius"/>
    </source>
</evidence>
<dbReference type="SUPFAM" id="SSF48452">
    <property type="entry name" value="TPR-like"/>
    <property type="match status" value="1"/>
</dbReference>
<keyword evidence="4" id="KW-1185">Reference proteome</keyword>
<keyword evidence="1" id="KW-0472">Membrane</keyword>
<dbReference type="InterPro" id="IPR035897">
    <property type="entry name" value="Toll_tir_struct_dom_sf"/>
</dbReference>
<dbReference type="Gene3D" id="3.40.50.10140">
    <property type="entry name" value="Toll/interleukin-1 receptor homology (TIR) domain"/>
    <property type="match status" value="1"/>
</dbReference>
<proteinExistence type="predicted"/>
<keyword evidence="1" id="KW-1133">Transmembrane helix</keyword>
<dbReference type="InterPro" id="IPR011990">
    <property type="entry name" value="TPR-like_helical_dom_sf"/>
</dbReference>
<name>A0A4R0YR12_9GAMM</name>
<dbReference type="GO" id="GO:0007165">
    <property type="term" value="P:signal transduction"/>
    <property type="evidence" value="ECO:0007669"/>
    <property type="project" value="InterPro"/>
</dbReference>
<evidence type="ECO:0000259" key="2">
    <source>
        <dbReference type="Pfam" id="PF13676"/>
    </source>
</evidence>
<comment type="caution">
    <text evidence="3">The sequence shown here is derived from an EMBL/GenBank/DDBJ whole genome shotgun (WGS) entry which is preliminary data.</text>
</comment>
<accession>A0A4R0YR12</accession>
<dbReference type="Gene3D" id="1.25.40.10">
    <property type="entry name" value="Tetratricopeptide repeat domain"/>
    <property type="match status" value="2"/>
</dbReference>
<dbReference type="SMART" id="SM00028">
    <property type="entry name" value="TPR"/>
    <property type="match status" value="3"/>
</dbReference>
<reference evidence="3 4" key="1">
    <citation type="submission" date="2019-02" db="EMBL/GenBank/DDBJ databases">
        <title>Dyella amyloliquefaciens sp. nov., isolated from forest soil.</title>
        <authorList>
            <person name="Gao Z.-H."/>
            <person name="Qiu L.-H."/>
        </authorList>
    </citation>
    <scope>NUCLEOTIDE SEQUENCE [LARGE SCALE GENOMIC DNA]</scope>
    <source>
        <strain evidence="3 4">KACC 12747</strain>
    </source>
</reference>
<dbReference type="EMBL" id="SJTG01000003">
    <property type="protein sequence ID" value="TCI09010.1"/>
    <property type="molecule type" value="Genomic_DNA"/>
</dbReference>
<dbReference type="Proteomes" id="UP000291822">
    <property type="component" value="Unassembled WGS sequence"/>
</dbReference>
<dbReference type="SUPFAM" id="SSF52200">
    <property type="entry name" value="Toll/Interleukin receptor TIR domain"/>
    <property type="match status" value="1"/>
</dbReference>
<evidence type="ECO:0000313" key="3">
    <source>
        <dbReference type="EMBL" id="TCI09010.1"/>
    </source>
</evidence>
<feature type="transmembrane region" description="Helical" evidence="1">
    <location>
        <begin position="203"/>
        <end position="227"/>
    </location>
</feature>
<organism evidence="3 4">
    <name type="scientific">Dyella soli</name>
    <dbReference type="NCBI Taxonomy" id="522319"/>
    <lineage>
        <taxon>Bacteria</taxon>
        <taxon>Pseudomonadati</taxon>
        <taxon>Pseudomonadota</taxon>
        <taxon>Gammaproteobacteria</taxon>
        <taxon>Lysobacterales</taxon>
        <taxon>Rhodanobacteraceae</taxon>
        <taxon>Dyella</taxon>
    </lineage>
</organism>